<evidence type="ECO:0000256" key="25">
    <source>
        <dbReference type="PIRSR" id="PIRSR604450-51"/>
    </source>
</evidence>
<dbReference type="GO" id="GO:0006301">
    <property type="term" value="P:DNA damage tolerance"/>
    <property type="evidence" value="ECO:0007669"/>
    <property type="project" value="InterPro"/>
</dbReference>
<evidence type="ECO:0000256" key="24">
    <source>
        <dbReference type="ARBA" id="ARBA00082369"/>
    </source>
</evidence>
<dbReference type="InterPro" id="IPR004450">
    <property type="entry name" value="Thr_synthase-like"/>
</dbReference>
<keyword evidence="18 25" id="KW-0663">Pyridoxal phosphate</keyword>
<feature type="compositionally biased region" description="Basic and acidic residues" evidence="27">
    <location>
        <begin position="382"/>
        <end position="397"/>
    </location>
</feature>
<evidence type="ECO:0000256" key="4">
    <source>
        <dbReference type="ARBA" id="ARBA00004906"/>
    </source>
</evidence>
<evidence type="ECO:0000256" key="22">
    <source>
        <dbReference type="ARBA" id="ARBA00023242"/>
    </source>
</evidence>
<dbReference type="InterPro" id="IPR001841">
    <property type="entry name" value="Znf_RING"/>
</dbReference>
<evidence type="ECO:0000313" key="31">
    <source>
        <dbReference type="Proteomes" id="UP000327013"/>
    </source>
</evidence>
<evidence type="ECO:0000256" key="1">
    <source>
        <dbReference type="ARBA" id="ARBA00000900"/>
    </source>
</evidence>
<comment type="pathway">
    <text evidence="4">Protein modification; protein ubiquitination.</text>
</comment>
<dbReference type="EC" id="2.3.2.27" evidence="8"/>
<evidence type="ECO:0000256" key="8">
    <source>
        <dbReference type="ARBA" id="ARBA00012483"/>
    </source>
</evidence>
<keyword evidence="13" id="KW-0479">Metal-binding</keyword>
<feature type="region of interest" description="Disordered" evidence="27">
    <location>
        <begin position="382"/>
        <end position="581"/>
    </location>
</feature>
<evidence type="ECO:0000256" key="7">
    <source>
        <dbReference type="ARBA" id="ARBA00009506"/>
    </source>
</evidence>
<keyword evidence="16" id="KW-0833">Ubl conjugation pathway</keyword>
<dbReference type="GO" id="GO:0003697">
    <property type="term" value="F:single-stranded DNA binding"/>
    <property type="evidence" value="ECO:0007669"/>
    <property type="project" value="InterPro"/>
</dbReference>
<dbReference type="InterPro" id="IPR006642">
    <property type="entry name" value="Rad18_UBZ4"/>
</dbReference>
<dbReference type="FunFam" id="3.90.1380.10:FF:000003">
    <property type="entry name" value="THR4p Threonine synthase"/>
    <property type="match status" value="1"/>
</dbReference>
<dbReference type="SMART" id="SM00513">
    <property type="entry name" value="SAP"/>
    <property type="match status" value="1"/>
</dbReference>
<dbReference type="GO" id="GO:0030170">
    <property type="term" value="F:pyridoxal phosphate binding"/>
    <property type="evidence" value="ECO:0007669"/>
    <property type="project" value="InterPro"/>
</dbReference>
<evidence type="ECO:0000256" key="11">
    <source>
        <dbReference type="ARBA" id="ARBA00022679"/>
    </source>
</evidence>
<keyword evidence="14" id="KW-0227">DNA damage</keyword>
<protein>
    <recommendedName>
        <fullName evidence="23">RING-type E3 ubiquitin transferase RAD18</fullName>
        <ecNumber evidence="8">2.3.2.27</ecNumber>
        <ecNumber evidence="9">4.2.3.1</ecNumber>
    </recommendedName>
    <alternativeName>
        <fullName evidence="24">RING-type E3 ubiquitin transferase rad18</fullName>
    </alternativeName>
</protein>
<dbReference type="GO" id="GO:0004795">
    <property type="term" value="F:threonine synthase activity"/>
    <property type="evidence" value="ECO:0007669"/>
    <property type="project" value="UniProtKB-EC"/>
</dbReference>
<dbReference type="Pfam" id="PF24857">
    <property type="entry name" value="THR4_C"/>
    <property type="match status" value="1"/>
</dbReference>
<dbReference type="InterPro" id="IPR000634">
    <property type="entry name" value="Ser/Thr_deHydtase_PyrdxlP-BS"/>
</dbReference>
<dbReference type="PROSITE" id="PS50089">
    <property type="entry name" value="ZF_RING_2"/>
    <property type="match status" value="1"/>
</dbReference>
<keyword evidence="19" id="KW-0238">DNA-binding</keyword>
<evidence type="ECO:0000256" key="17">
    <source>
        <dbReference type="ARBA" id="ARBA00022833"/>
    </source>
</evidence>
<evidence type="ECO:0000256" key="18">
    <source>
        <dbReference type="ARBA" id="ARBA00022898"/>
    </source>
</evidence>
<feature type="compositionally biased region" description="Basic and acidic residues" evidence="27">
    <location>
        <begin position="533"/>
        <end position="556"/>
    </location>
</feature>
<feature type="region of interest" description="Disordered" evidence="27">
    <location>
        <begin position="242"/>
        <end position="268"/>
    </location>
</feature>
<dbReference type="GO" id="GO:0006513">
    <property type="term" value="P:protein monoubiquitination"/>
    <property type="evidence" value="ECO:0007669"/>
    <property type="project" value="InterPro"/>
</dbReference>
<feature type="compositionally biased region" description="Polar residues" evidence="27">
    <location>
        <begin position="564"/>
        <end position="576"/>
    </location>
</feature>
<name>A0A5N6KZL7_9ROSI</name>
<evidence type="ECO:0000256" key="19">
    <source>
        <dbReference type="ARBA" id="ARBA00023125"/>
    </source>
</evidence>
<comment type="similarity">
    <text evidence="6">Belongs to the threonine synthase family.</text>
</comment>
<keyword evidence="10" id="KW-0028">Amino-acid biosynthesis</keyword>
<dbReference type="OrthoDB" id="5203861at2759"/>
<feature type="domain" description="SAP" evidence="29">
    <location>
        <begin position="277"/>
        <end position="311"/>
    </location>
</feature>
<comment type="catalytic activity">
    <reaction evidence="1">
        <text>S-ubiquitinyl-[E2 ubiquitin-conjugating enzyme]-L-cysteine + [acceptor protein]-L-lysine = [E2 ubiquitin-conjugating enzyme]-L-cysteine + N(6)-ubiquitinyl-[acceptor protein]-L-lysine.</text>
        <dbReference type="EC" id="2.3.2.27"/>
    </reaction>
</comment>
<keyword evidence="31" id="KW-1185">Reference proteome</keyword>
<keyword evidence="15 26" id="KW-0863">Zinc-finger</keyword>
<dbReference type="InterPro" id="IPR017907">
    <property type="entry name" value="Znf_RING_CS"/>
</dbReference>
<evidence type="ECO:0000256" key="14">
    <source>
        <dbReference type="ARBA" id="ARBA00022763"/>
    </source>
</evidence>
<dbReference type="GO" id="GO:0005634">
    <property type="term" value="C:nucleus"/>
    <property type="evidence" value="ECO:0007669"/>
    <property type="project" value="UniProtKB-SubCell"/>
</dbReference>
<comment type="subcellular location">
    <subcellularLocation>
        <location evidence="3">Nucleus</location>
    </subcellularLocation>
</comment>
<dbReference type="Pfam" id="PF13923">
    <property type="entry name" value="zf-C3HC4_2"/>
    <property type="match status" value="1"/>
</dbReference>
<evidence type="ECO:0000256" key="27">
    <source>
        <dbReference type="SAM" id="MobiDB-lite"/>
    </source>
</evidence>
<dbReference type="AlphaFoldDB" id="A0A5N6KZL7"/>
<keyword evidence="20" id="KW-0234">DNA repair</keyword>
<evidence type="ECO:0000259" key="29">
    <source>
        <dbReference type="PROSITE" id="PS50800"/>
    </source>
</evidence>
<dbReference type="EC" id="4.2.3.1" evidence="9"/>
<dbReference type="SUPFAM" id="SSF57850">
    <property type="entry name" value="RING/U-box"/>
    <property type="match status" value="1"/>
</dbReference>
<comment type="caution">
    <text evidence="30">The sequence shown here is derived from an EMBL/GenBank/DDBJ whole genome shotgun (WGS) entry which is preliminary data.</text>
</comment>
<dbReference type="FunFam" id="3.30.40.10:FF:000172">
    <property type="entry name" value="E3 ubiquitin-protein ligase RAD18"/>
    <property type="match status" value="1"/>
</dbReference>
<dbReference type="PROSITE" id="PS00165">
    <property type="entry name" value="DEHYDRATASE_SER_THR"/>
    <property type="match status" value="1"/>
</dbReference>
<dbReference type="GO" id="GO:0061630">
    <property type="term" value="F:ubiquitin protein ligase activity"/>
    <property type="evidence" value="ECO:0007669"/>
    <property type="project" value="UniProtKB-EC"/>
</dbReference>
<feature type="compositionally biased region" description="Polar residues" evidence="27">
    <location>
        <begin position="519"/>
        <end position="529"/>
    </location>
</feature>
<evidence type="ECO:0000259" key="28">
    <source>
        <dbReference type="PROSITE" id="PS50089"/>
    </source>
</evidence>
<dbReference type="Pfam" id="PF00291">
    <property type="entry name" value="PALP"/>
    <property type="match status" value="1"/>
</dbReference>
<keyword evidence="12" id="KW-0791">Threonine biosynthesis</keyword>
<evidence type="ECO:0000256" key="21">
    <source>
        <dbReference type="ARBA" id="ARBA00023239"/>
    </source>
</evidence>
<dbReference type="PANTHER" id="PTHR42690:SF1">
    <property type="entry name" value="THREONINE SYNTHASE-LIKE 2"/>
    <property type="match status" value="1"/>
</dbReference>
<dbReference type="Gene3D" id="3.30.40.10">
    <property type="entry name" value="Zinc/RING finger domain, C3HC4 (zinc finger)"/>
    <property type="match status" value="1"/>
</dbReference>
<dbReference type="FunFam" id="3.40.50.1100:FF:000024">
    <property type="entry name" value="Probable threonine synthase"/>
    <property type="match status" value="1"/>
</dbReference>
<gene>
    <name evidence="30" type="ORF">FH972_024959</name>
</gene>
<evidence type="ECO:0000256" key="2">
    <source>
        <dbReference type="ARBA" id="ARBA00001933"/>
    </source>
</evidence>
<dbReference type="EMBL" id="VIBQ01000031">
    <property type="protein sequence ID" value="KAB8416440.1"/>
    <property type="molecule type" value="Genomic_DNA"/>
</dbReference>
<dbReference type="GO" id="GO:0008270">
    <property type="term" value="F:zinc ion binding"/>
    <property type="evidence" value="ECO:0007669"/>
    <property type="project" value="UniProtKB-KW"/>
</dbReference>
<feature type="compositionally biased region" description="Basic and acidic residues" evidence="27">
    <location>
        <begin position="153"/>
        <end position="165"/>
    </location>
</feature>
<dbReference type="PANTHER" id="PTHR42690">
    <property type="entry name" value="THREONINE SYNTHASE FAMILY MEMBER"/>
    <property type="match status" value="1"/>
</dbReference>
<proteinExistence type="inferred from homology"/>
<dbReference type="InterPro" id="IPR036052">
    <property type="entry name" value="TrpB-like_PALP_sf"/>
</dbReference>
<keyword evidence="22" id="KW-0539">Nucleus</keyword>
<dbReference type="SMART" id="SM00734">
    <property type="entry name" value="ZnF_Rad18"/>
    <property type="match status" value="1"/>
</dbReference>
<reference evidence="30 31" key="1">
    <citation type="submission" date="2019-06" db="EMBL/GenBank/DDBJ databases">
        <title>A chromosomal-level reference genome of Carpinus fangiana (Coryloideae, Betulaceae).</title>
        <authorList>
            <person name="Yang X."/>
            <person name="Wang Z."/>
            <person name="Zhang L."/>
            <person name="Hao G."/>
            <person name="Liu J."/>
            <person name="Yang Y."/>
        </authorList>
    </citation>
    <scope>NUCLEOTIDE SEQUENCE [LARGE SCALE GENOMIC DNA]</scope>
    <source>
        <strain evidence="30">Cfa_2016G</strain>
        <tissue evidence="30">Leaf</tissue>
    </source>
</reference>
<dbReference type="InterPro" id="IPR029144">
    <property type="entry name" value="Thr_synth_N"/>
</dbReference>
<evidence type="ECO:0000256" key="6">
    <source>
        <dbReference type="ARBA" id="ARBA00005517"/>
    </source>
</evidence>
<evidence type="ECO:0000256" key="3">
    <source>
        <dbReference type="ARBA" id="ARBA00004123"/>
    </source>
</evidence>
<evidence type="ECO:0000256" key="12">
    <source>
        <dbReference type="ARBA" id="ARBA00022697"/>
    </source>
</evidence>
<feature type="compositionally biased region" description="Basic and acidic residues" evidence="27">
    <location>
        <begin position="417"/>
        <end position="426"/>
    </location>
</feature>
<dbReference type="PROSITE" id="PS00518">
    <property type="entry name" value="ZF_RING_1"/>
    <property type="match status" value="1"/>
</dbReference>
<dbReference type="InterPro" id="IPR051166">
    <property type="entry name" value="Threonine_Synthase"/>
</dbReference>
<keyword evidence="17" id="KW-0862">Zinc</keyword>
<dbReference type="SMART" id="SM00184">
    <property type="entry name" value="RING"/>
    <property type="match status" value="1"/>
</dbReference>
<dbReference type="Proteomes" id="UP000327013">
    <property type="component" value="Unassembled WGS sequence"/>
</dbReference>
<feature type="modified residue" description="N6-(pyridoxal phosphate)lysine" evidence="25">
    <location>
        <position position="773"/>
    </location>
</feature>
<feature type="domain" description="RING-type" evidence="28">
    <location>
        <begin position="61"/>
        <end position="99"/>
    </location>
</feature>
<accession>A0A5N6KZL7</accession>
<evidence type="ECO:0000256" key="13">
    <source>
        <dbReference type="ARBA" id="ARBA00022723"/>
    </source>
</evidence>
<dbReference type="InterPro" id="IPR003034">
    <property type="entry name" value="SAP_dom"/>
</dbReference>
<dbReference type="Pfam" id="PF14821">
    <property type="entry name" value="Thr_synth_N"/>
    <property type="match status" value="1"/>
</dbReference>
<dbReference type="InterPro" id="IPR004580">
    <property type="entry name" value="Rad18_fungi"/>
</dbReference>
<dbReference type="Pfam" id="PF02037">
    <property type="entry name" value="SAP"/>
    <property type="match status" value="1"/>
</dbReference>
<evidence type="ECO:0000256" key="26">
    <source>
        <dbReference type="PROSITE-ProRule" id="PRU00175"/>
    </source>
</evidence>
<dbReference type="GO" id="GO:0009088">
    <property type="term" value="P:threonine biosynthetic process"/>
    <property type="evidence" value="ECO:0007669"/>
    <property type="project" value="UniProtKB-UniPathway"/>
</dbReference>
<dbReference type="NCBIfam" id="TIGR00260">
    <property type="entry name" value="thrC"/>
    <property type="match status" value="1"/>
</dbReference>
<evidence type="ECO:0000256" key="15">
    <source>
        <dbReference type="ARBA" id="ARBA00022771"/>
    </source>
</evidence>
<comment type="cofactor">
    <cofactor evidence="2 25">
        <name>pyridoxal 5'-phosphate</name>
        <dbReference type="ChEBI" id="CHEBI:597326"/>
    </cofactor>
</comment>
<dbReference type="SUPFAM" id="SSF53686">
    <property type="entry name" value="Tryptophan synthase beta subunit-like PLP-dependent enzymes"/>
    <property type="match status" value="1"/>
</dbReference>
<dbReference type="InterPro" id="IPR001926">
    <property type="entry name" value="TrpB-like_PALP"/>
</dbReference>
<dbReference type="InterPro" id="IPR037158">
    <property type="entry name" value="Thr_synth_N_sf"/>
</dbReference>
<evidence type="ECO:0000256" key="10">
    <source>
        <dbReference type="ARBA" id="ARBA00022605"/>
    </source>
</evidence>
<dbReference type="PROSITE" id="PS50800">
    <property type="entry name" value="SAP"/>
    <property type="match status" value="1"/>
</dbReference>
<feature type="region of interest" description="Disordered" evidence="27">
    <location>
        <begin position="131"/>
        <end position="189"/>
    </location>
</feature>
<evidence type="ECO:0000256" key="16">
    <source>
        <dbReference type="ARBA" id="ARBA00022786"/>
    </source>
</evidence>
<evidence type="ECO:0000313" key="30">
    <source>
        <dbReference type="EMBL" id="KAB8416440.1"/>
    </source>
</evidence>
<dbReference type="InterPro" id="IPR013083">
    <property type="entry name" value="Znf_RING/FYVE/PHD"/>
</dbReference>
<keyword evidence="11" id="KW-0808">Transferase</keyword>
<dbReference type="Gene3D" id="3.40.50.1100">
    <property type="match status" value="2"/>
</dbReference>
<dbReference type="Gene3D" id="3.90.1380.10">
    <property type="entry name" value="Threonine synthase, N-terminal domain"/>
    <property type="match status" value="1"/>
</dbReference>
<comment type="similarity">
    <text evidence="7">Belongs to the RAD18 family.</text>
</comment>
<dbReference type="UniPathway" id="UPA00050">
    <property type="reaction ID" value="UER00065"/>
</dbReference>
<evidence type="ECO:0000256" key="9">
    <source>
        <dbReference type="ARBA" id="ARBA00013028"/>
    </source>
</evidence>
<dbReference type="CDD" id="cd01560">
    <property type="entry name" value="Thr-synth_2"/>
    <property type="match status" value="1"/>
</dbReference>
<keyword evidence="21" id="KW-0456">Lyase</keyword>
<sequence>MQIHHPRRHRRDFRTRCFCAPQRSRPAHSMAPPADFEVSDPTDWTTTSLANVAPLDSALRCQVCKDFYKNAVITSCAHSFCSICIRRCLTVDGQCPACRSKDQEVRLRRNVALQEVVDAFTRARSEMLTVASEATEREQQIEALSRGQKRKRHENEKPQTGERQTRRSTRQRTQASSTPASTQDSTADEVITIHDSQEDPADQEYNPESEDGLVPCPMCGKRMKEEQVFAHLDRCDIEKAEDSQHNHGKLNALNPSTLVAPKSSDSPPPERLPAMNYALFSDQQMKKKLKALGIPNSGSKQLMMRRHTEWINLWNANCDSSRPVARRELLSELDKWERSQGGLSANGGIDNSVFMKKDFDGRAWATKNKDDFDELIKKARERAKDAKKTAKTDDSKVEGTAATETGNAVGTLAEGSVVHREPEGHHSSNGYGVTPPPPQEQHTSETGAETILPESTSSGPLQLESQQQARSDRESGLPSHFGSPTGDVMKMPMFETPQNPVKDADDNGDSLATLRSYHGSGSTVNSNTPEGIASDHIKQHRTLNNDRSRIKNEKGPVRLPPPRTQTHTGRSNSANEQGRDHRNLLVRTTLLRREAFRFGMWQTAVGGGGGGGLTVKSREEKEKERAAWKAFVGKSAPRPHRPTALGPHADAYSEPAAVKLEESTDEAIIQLSFEEVVLKGLAQDGGLFIPQEIPSIPAEWHGEWPNLSFPQLAFRIFSLYISPSEISPEDLKAIVDKSYSTFRTPKVTPIVNIEEDKQIHLLELFHGPTFAFKDVALQFLGNLFEFFLVRRNQGKTGAAREHLTVIGATSGDTGSAAIYGLRGKKDVSVFMTHPKGKVSPVQEAQMTTVLDENVHNLAIDGTFDDCQDFVKALFQDADINTTHSLAAVNSINWARILAQITYYFYSYASLLKSGRFTPGEKVRFVVPTGNFGDILAGYFAKRMGLPIEKLVIATNENDILNRFWRSGHYEKKPVHGVEANGGFKEDGVEAHEDGVRETLSPAMDILVSSNFERLLWFLALEVNGKGTDKKVAGATVAGWLNELKTNGGFGVDAAILEAAKRDFESERVSDKETLETIKDIYSARTPAVKHRDGVSAEGVAHNGGYILDPHSAIGVCASRRSVQRTGSHDTHHISLATAHPAKFSSAVEEALKDVADFRFDAVLPEQFKGFDTMERRCLDVKKSDGLPGLRELIRSRVPSKQA</sequence>
<evidence type="ECO:0000256" key="23">
    <source>
        <dbReference type="ARBA" id="ARBA00031783"/>
    </source>
</evidence>
<evidence type="ECO:0000256" key="5">
    <source>
        <dbReference type="ARBA" id="ARBA00004979"/>
    </source>
</evidence>
<feature type="compositionally biased region" description="Polar residues" evidence="27">
    <location>
        <begin position="440"/>
        <end position="469"/>
    </location>
</feature>
<comment type="pathway">
    <text evidence="5">Amino-acid biosynthesis; L-threonine biosynthesis; L-threonine from L-aspartate: step 5/5.</text>
</comment>
<dbReference type="GO" id="GO:0006281">
    <property type="term" value="P:DNA repair"/>
    <property type="evidence" value="ECO:0007669"/>
    <property type="project" value="UniProtKB-KW"/>
</dbReference>
<dbReference type="NCBIfam" id="TIGR00599">
    <property type="entry name" value="rad18"/>
    <property type="match status" value="1"/>
</dbReference>
<organism evidence="30 31">
    <name type="scientific">Carpinus fangiana</name>
    <dbReference type="NCBI Taxonomy" id="176857"/>
    <lineage>
        <taxon>Eukaryota</taxon>
        <taxon>Viridiplantae</taxon>
        <taxon>Streptophyta</taxon>
        <taxon>Embryophyta</taxon>
        <taxon>Tracheophyta</taxon>
        <taxon>Spermatophyta</taxon>
        <taxon>Magnoliopsida</taxon>
        <taxon>eudicotyledons</taxon>
        <taxon>Gunneridae</taxon>
        <taxon>Pentapetalae</taxon>
        <taxon>rosids</taxon>
        <taxon>fabids</taxon>
        <taxon>Fagales</taxon>
        <taxon>Betulaceae</taxon>
        <taxon>Carpinus</taxon>
    </lineage>
</organism>
<evidence type="ECO:0000256" key="20">
    <source>
        <dbReference type="ARBA" id="ARBA00023204"/>
    </source>
</evidence>